<feature type="coiled-coil region" evidence="7">
    <location>
        <begin position="51"/>
        <end position="94"/>
    </location>
</feature>
<dbReference type="GO" id="GO:0016149">
    <property type="term" value="F:translation release factor activity, codon specific"/>
    <property type="evidence" value="ECO:0007669"/>
    <property type="project" value="UniProtKB-UniRule"/>
</dbReference>
<keyword evidence="4 5" id="KW-0648">Protein biosynthesis</keyword>
<evidence type="ECO:0000256" key="4">
    <source>
        <dbReference type="ARBA" id="ARBA00022917"/>
    </source>
</evidence>
<comment type="function">
    <text evidence="1 5">Peptide chain release factor 1 directs the termination of translation in response to the peptide chain termination codons UAG and UAA.</text>
</comment>
<comment type="subcellular location">
    <subcellularLocation>
        <location evidence="5">Cytoplasm</location>
    </subcellularLocation>
</comment>
<dbReference type="Proteomes" id="UP000183085">
    <property type="component" value="Unassembled WGS sequence"/>
</dbReference>
<dbReference type="PANTHER" id="PTHR43804">
    <property type="entry name" value="LD18447P"/>
    <property type="match status" value="1"/>
</dbReference>
<dbReference type="SMART" id="SM00937">
    <property type="entry name" value="PCRF"/>
    <property type="match status" value="1"/>
</dbReference>
<comment type="PTM">
    <text evidence="5">Methylated by PrmC. Methylation increases the termination efficiency of RF1.</text>
</comment>
<keyword evidence="5" id="KW-0963">Cytoplasm</keyword>
<reference evidence="9 10" key="1">
    <citation type="journal article" date="2016" name="Environ. Microbiol.">
        <title>Genomic resolution of a cold subsurface aquifer community provides metabolic insights for novel microbes adapted to high CO concentrations.</title>
        <authorList>
            <person name="Probst A.J."/>
            <person name="Castelle C.J."/>
            <person name="Singh A."/>
            <person name="Brown C.T."/>
            <person name="Anantharaman K."/>
            <person name="Sharon I."/>
            <person name="Hug L.A."/>
            <person name="Burstein D."/>
            <person name="Emerson J.B."/>
            <person name="Thomas B.C."/>
            <person name="Banfield J.F."/>
        </authorList>
    </citation>
    <scope>NUCLEOTIDE SEQUENCE [LARGE SCALE GENOMIC DNA]</scope>
    <source>
        <strain evidence="9">CG2_30_40_21</strain>
    </source>
</reference>
<dbReference type="NCBIfam" id="NF001859">
    <property type="entry name" value="PRK00591.1"/>
    <property type="match status" value="1"/>
</dbReference>
<dbReference type="Gene3D" id="3.30.160.20">
    <property type="match status" value="1"/>
</dbReference>
<proteinExistence type="inferred from homology"/>
<dbReference type="Pfam" id="PF03462">
    <property type="entry name" value="PCRF"/>
    <property type="match status" value="1"/>
</dbReference>
<evidence type="ECO:0000256" key="6">
    <source>
        <dbReference type="NCBIfam" id="TIGR00019"/>
    </source>
</evidence>
<dbReference type="Gene3D" id="6.10.140.1950">
    <property type="match status" value="1"/>
</dbReference>
<evidence type="ECO:0000256" key="3">
    <source>
        <dbReference type="ARBA" id="ARBA00022481"/>
    </source>
</evidence>
<dbReference type="Gene3D" id="3.30.70.1660">
    <property type="match status" value="1"/>
</dbReference>
<organism evidence="9 10">
    <name type="scientific">Candidatus Desantisbacteria bacterium CG2_30_40_21</name>
    <dbReference type="NCBI Taxonomy" id="1817895"/>
    <lineage>
        <taxon>Bacteria</taxon>
        <taxon>Candidatus Desantisiibacteriota</taxon>
    </lineage>
</organism>
<dbReference type="InterPro" id="IPR004373">
    <property type="entry name" value="RF-1"/>
</dbReference>
<comment type="similarity">
    <text evidence="2 5">Belongs to the prokaryotic/mitochondrial release factor family.</text>
</comment>
<dbReference type="InterPro" id="IPR050057">
    <property type="entry name" value="Prokaryotic/Mito_RF"/>
</dbReference>
<evidence type="ECO:0000256" key="7">
    <source>
        <dbReference type="SAM" id="Coils"/>
    </source>
</evidence>
<dbReference type="PANTHER" id="PTHR43804:SF7">
    <property type="entry name" value="LD18447P"/>
    <property type="match status" value="1"/>
</dbReference>
<dbReference type="NCBIfam" id="TIGR00019">
    <property type="entry name" value="prfA"/>
    <property type="match status" value="1"/>
</dbReference>
<evidence type="ECO:0000313" key="9">
    <source>
        <dbReference type="EMBL" id="OIP39300.1"/>
    </source>
</evidence>
<dbReference type="SUPFAM" id="SSF75620">
    <property type="entry name" value="Release factor"/>
    <property type="match status" value="1"/>
</dbReference>
<feature type="domain" description="Prokaryotic-type class I peptide chain release factors" evidence="8">
    <location>
        <begin position="228"/>
        <end position="244"/>
    </location>
</feature>
<dbReference type="FunFam" id="3.30.160.20:FF:000004">
    <property type="entry name" value="Peptide chain release factor 1"/>
    <property type="match status" value="1"/>
</dbReference>
<evidence type="ECO:0000313" key="10">
    <source>
        <dbReference type="Proteomes" id="UP000183085"/>
    </source>
</evidence>
<evidence type="ECO:0000256" key="1">
    <source>
        <dbReference type="ARBA" id="ARBA00002986"/>
    </source>
</evidence>
<dbReference type="AlphaFoldDB" id="A0A1J5DT99"/>
<dbReference type="InterPro" id="IPR045853">
    <property type="entry name" value="Pep_chain_release_fac_I_sf"/>
</dbReference>
<comment type="caution">
    <text evidence="9">The sequence shown here is derived from an EMBL/GenBank/DDBJ whole genome shotgun (WGS) entry which is preliminary data.</text>
</comment>
<keyword evidence="7" id="KW-0175">Coiled coil</keyword>
<accession>A0A1J5DT99</accession>
<keyword evidence="3 5" id="KW-0488">Methylation</keyword>
<dbReference type="EMBL" id="MNYI01000153">
    <property type="protein sequence ID" value="OIP39300.1"/>
    <property type="molecule type" value="Genomic_DNA"/>
</dbReference>
<dbReference type="HAMAP" id="MF_00093">
    <property type="entry name" value="Rel_fac_1"/>
    <property type="match status" value="1"/>
</dbReference>
<evidence type="ECO:0000256" key="2">
    <source>
        <dbReference type="ARBA" id="ARBA00010835"/>
    </source>
</evidence>
<dbReference type="InterPro" id="IPR000352">
    <property type="entry name" value="Pep_chain_release_fac_I"/>
</dbReference>
<dbReference type="GO" id="GO:0005737">
    <property type="term" value="C:cytoplasm"/>
    <property type="evidence" value="ECO:0007669"/>
    <property type="project" value="UniProtKB-SubCell"/>
</dbReference>
<feature type="modified residue" description="N5-methylglutamine" evidence="5">
    <location>
        <position position="235"/>
    </location>
</feature>
<protein>
    <recommendedName>
        <fullName evidence="5 6">Peptide chain release factor 1</fullName>
        <shortName evidence="5">RF-1</shortName>
    </recommendedName>
</protein>
<dbReference type="InterPro" id="IPR005139">
    <property type="entry name" value="PCRF"/>
</dbReference>
<dbReference type="PROSITE" id="PS00745">
    <property type="entry name" value="RF_PROK_I"/>
    <property type="match status" value="1"/>
</dbReference>
<gene>
    <name evidence="5" type="primary">prfA</name>
    <name evidence="9" type="ORF">AUJ95_05705</name>
</gene>
<sequence length="359" mass="40677">MFEELKQLKNEYEDLAHKLADPSIMTDMETYKKYAKKRSQIEPLVEKWMECEKIEKEVSACNSLLDQEQDEELRQMVTEEIEGLKEKKEELIKQIEDILTPDEDAQYINKNCIMEIRAGTGGEESGLFAGDLFRMYSRYIQNMGWKLDVMSSNPTEMGGFKEIVFSVEGENAYNCLKFESGTHRVQRVPVTETSGRIHTSAATVAVMVEPEDVEIAVRLEDLKIDTYRSTGAGGQHINTTDSAIRITHLPSGLVVTCQDERSQHKNKAKAMQVLRARLFAYAQEQQNSELSQTRKLQVGTGDRSEKIRTYNYPQNRITDHRIGLSLYKLELIMSSGGLDEMIAALVKAAKVKGMGKGSL</sequence>
<name>A0A1J5DT99_9BACT</name>
<dbReference type="Pfam" id="PF00472">
    <property type="entry name" value="RF-1"/>
    <property type="match status" value="1"/>
</dbReference>
<evidence type="ECO:0000256" key="5">
    <source>
        <dbReference type="HAMAP-Rule" id="MF_00093"/>
    </source>
</evidence>
<evidence type="ECO:0000259" key="8">
    <source>
        <dbReference type="PROSITE" id="PS00745"/>
    </source>
</evidence>
<dbReference type="STRING" id="1817895.AUJ95_05705"/>
<dbReference type="FunFam" id="3.30.70.1660:FF:000002">
    <property type="entry name" value="Peptide chain release factor 1"/>
    <property type="match status" value="1"/>
</dbReference>